<feature type="transmembrane region" description="Helical" evidence="1">
    <location>
        <begin position="12"/>
        <end position="38"/>
    </location>
</feature>
<accession>A0A366LC09</accession>
<keyword evidence="1" id="KW-1133">Transmembrane helix</keyword>
<keyword evidence="1" id="KW-0472">Membrane</keyword>
<keyword evidence="1" id="KW-0812">Transmembrane</keyword>
<proteinExistence type="predicted"/>
<sequence>MNKKIQFSTNPLHYVYALVWFSVFVAFAVYIFTGKLFMPDANGKVNLVAILVGWVAEYLTQIGTGILVILIGAYVAFRVATEKK</sequence>
<protein>
    <submittedName>
        <fullName evidence="2">Uncharacterized protein</fullName>
    </submittedName>
</protein>
<reference evidence="2 3" key="1">
    <citation type="submission" date="2018-07" db="EMBL/GenBank/DDBJ databases">
        <title>A draft genome of a endophytic bacteria, a new species of Pedobacter.</title>
        <authorList>
            <person name="Zhang Z.D."/>
            <person name="Chen Z.J."/>
        </authorList>
    </citation>
    <scope>NUCLEOTIDE SEQUENCE [LARGE SCALE GENOMIC DNA]</scope>
    <source>
        <strain evidence="2 3">RS10</strain>
    </source>
</reference>
<evidence type="ECO:0000313" key="2">
    <source>
        <dbReference type="EMBL" id="RBQ11418.1"/>
    </source>
</evidence>
<evidence type="ECO:0000313" key="3">
    <source>
        <dbReference type="Proteomes" id="UP000252081"/>
    </source>
</evidence>
<name>A0A366LC09_9SPHI</name>
<dbReference type="OrthoDB" id="711379at2"/>
<gene>
    <name evidence="2" type="ORF">DRW42_02850</name>
</gene>
<organism evidence="2 3">
    <name type="scientific">Pedobacter miscanthi</name>
    <dbReference type="NCBI Taxonomy" id="2259170"/>
    <lineage>
        <taxon>Bacteria</taxon>
        <taxon>Pseudomonadati</taxon>
        <taxon>Bacteroidota</taxon>
        <taxon>Sphingobacteriia</taxon>
        <taxon>Sphingobacteriales</taxon>
        <taxon>Sphingobacteriaceae</taxon>
        <taxon>Pedobacter</taxon>
    </lineage>
</organism>
<comment type="caution">
    <text evidence="2">The sequence shown here is derived from an EMBL/GenBank/DDBJ whole genome shotgun (WGS) entry which is preliminary data.</text>
</comment>
<dbReference type="EMBL" id="QNQU01000002">
    <property type="protein sequence ID" value="RBQ11418.1"/>
    <property type="molecule type" value="Genomic_DNA"/>
</dbReference>
<evidence type="ECO:0000256" key="1">
    <source>
        <dbReference type="SAM" id="Phobius"/>
    </source>
</evidence>
<keyword evidence="3" id="KW-1185">Reference proteome</keyword>
<feature type="transmembrane region" description="Helical" evidence="1">
    <location>
        <begin position="58"/>
        <end position="77"/>
    </location>
</feature>
<dbReference type="AlphaFoldDB" id="A0A366LC09"/>
<dbReference type="Proteomes" id="UP000252081">
    <property type="component" value="Unassembled WGS sequence"/>
</dbReference>
<dbReference type="RefSeq" id="WP_113947332.1">
    <property type="nucleotide sequence ID" value="NZ_QNQU01000002.1"/>
</dbReference>